<feature type="compositionally biased region" description="Basic and acidic residues" evidence="4">
    <location>
        <begin position="725"/>
        <end position="741"/>
    </location>
</feature>
<evidence type="ECO:0000256" key="4">
    <source>
        <dbReference type="SAM" id="MobiDB-lite"/>
    </source>
</evidence>
<evidence type="ECO:0000313" key="7">
    <source>
        <dbReference type="Proteomes" id="UP000494206"/>
    </source>
</evidence>
<dbReference type="InterPro" id="IPR050122">
    <property type="entry name" value="RTK"/>
</dbReference>
<dbReference type="InterPro" id="IPR008266">
    <property type="entry name" value="Tyr_kinase_AS"/>
</dbReference>
<reference evidence="6 7" key="1">
    <citation type="submission" date="2020-04" db="EMBL/GenBank/DDBJ databases">
        <authorList>
            <person name="Laetsch R D."/>
            <person name="Stevens L."/>
            <person name="Kumar S."/>
            <person name="Blaxter L. M."/>
        </authorList>
    </citation>
    <scope>NUCLEOTIDE SEQUENCE [LARGE SCALE GENOMIC DNA]</scope>
</reference>
<dbReference type="InterPro" id="IPR011009">
    <property type="entry name" value="Kinase-like_dom_sf"/>
</dbReference>
<evidence type="ECO:0000256" key="2">
    <source>
        <dbReference type="ARBA" id="ARBA00051243"/>
    </source>
</evidence>
<dbReference type="Proteomes" id="UP000494206">
    <property type="component" value="Unassembled WGS sequence"/>
</dbReference>
<gene>
    <name evidence="6" type="ORF">CBOVIS_LOCUS5286</name>
</gene>
<dbReference type="PROSITE" id="PS50011">
    <property type="entry name" value="PROTEIN_KINASE_DOM"/>
    <property type="match status" value="1"/>
</dbReference>
<comment type="subcellular location">
    <subcellularLocation>
        <location evidence="1">Membrane</location>
        <topology evidence="1">Single-pass membrane protein</topology>
    </subcellularLocation>
</comment>
<dbReference type="GO" id="GO:0007169">
    <property type="term" value="P:cell surface receptor protein tyrosine kinase signaling pathway"/>
    <property type="evidence" value="ECO:0007669"/>
    <property type="project" value="TreeGrafter"/>
</dbReference>
<dbReference type="PANTHER" id="PTHR24416">
    <property type="entry name" value="TYROSINE-PROTEIN KINASE RECEPTOR"/>
    <property type="match status" value="1"/>
</dbReference>
<protein>
    <recommendedName>
        <fullName evidence="5">Protein kinase domain-containing protein</fullName>
    </recommendedName>
</protein>
<dbReference type="PANTHER" id="PTHR24416:SF617">
    <property type="entry name" value="RET ONCOGENE, ISOFORM A"/>
    <property type="match status" value="1"/>
</dbReference>
<feature type="region of interest" description="Disordered" evidence="4">
    <location>
        <begin position="711"/>
        <end position="741"/>
    </location>
</feature>
<evidence type="ECO:0000259" key="5">
    <source>
        <dbReference type="PROSITE" id="PS50011"/>
    </source>
</evidence>
<name>A0A8S1ERY5_9PELO</name>
<dbReference type="GO" id="GO:0043235">
    <property type="term" value="C:receptor complex"/>
    <property type="evidence" value="ECO:0007669"/>
    <property type="project" value="TreeGrafter"/>
</dbReference>
<dbReference type="GO" id="GO:0004714">
    <property type="term" value="F:transmembrane receptor protein tyrosine kinase activity"/>
    <property type="evidence" value="ECO:0007669"/>
    <property type="project" value="UniProtKB-EC"/>
</dbReference>
<evidence type="ECO:0000256" key="1">
    <source>
        <dbReference type="ARBA" id="ARBA00004167"/>
    </source>
</evidence>
<organism evidence="6 7">
    <name type="scientific">Caenorhabditis bovis</name>
    <dbReference type="NCBI Taxonomy" id="2654633"/>
    <lineage>
        <taxon>Eukaryota</taxon>
        <taxon>Metazoa</taxon>
        <taxon>Ecdysozoa</taxon>
        <taxon>Nematoda</taxon>
        <taxon>Chromadorea</taxon>
        <taxon>Rhabditida</taxon>
        <taxon>Rhabditina</taxon>
        <taxon>Rhabditomorpha</taxon>
        <taxon>Rhabditoidea</taxon>
        <taxon>Rhabditidae</taxon>
        <taxon>Peloderinae</taxon>
        <taxon>Caenorhabditis</taxon>
    </lineage>
</organism>
<dbReference type="GO" id="GO:0005886">
    <property type="term" value="C:plasma membrane"/>
    <property type="evidence" value="ECO:0007669"/>
    <property type="project" value="TreeGrafter"/>
</dbReference>
<keyword evidence="3" id="KW-0067">ATP-binding</keyword>
<keyword evidence="3" id="KW-0547">Nucleotide-binding</keyword>
<dbReference type="PROSITE" id="PS00107">
    <property type="entry name" value="PROTEIN_KINASE_ATP"/>
    <property type="match status" value="1"/>
</dbReference>
<comment type="catalytic activity">
    <reaction evidence="2">
        <text>L-tyrosyl-[protein] + ATP = O-phospho-L-tyrosyl-[protein] + ADP + H(+)</text>
        <dbReference type="Rhea" id="RHEA:10596"/>
        <dbReference type="Rhea" id="RHEA-COMP:10136"/>
        <dbReference type="Rhea" id="RHEA-COMP:20101"/>
        <dbReference type="ChEBI" id="CHEBI:15378"/>
        <dbReference type="ChEBI" id="CHEBI:30616"/>
        <dbReference type="ChEBI" id="CHEBI:46858"/>
        <dbReference type="ChEBI" id="CHEBI:61978"/>
        <dbReference type="ChEBI" id="CHEBI:456216"/>
        <dbReference type="EC" id="2.7.10.1"/>
    </reaction>
</comment>
<accession>A0A8S1ERY5</accession>
<comment type="caution">
    <text evidence="6">The sequence shown here is derived from an EMBL/GenBank/DDBJ whole genome shotgun (WGS) entry which is preliminary data.</text>
</comment>
<dbReference type="PROSITE" id="PS00109">
    <property type="entry name" value="PROTEIN_KINASE_TYR"/>
    <property type="match status" value="1"/>
</dbReference>
<dbReference type="EMBL" id="CADEPM010000003">
    <property type="protein sequence ID" value="CAB3402703.1"/>
    <property type="molecule type" value="Genomic_DNA"/>
</dbReference>
<proteinExistence type="predicted"/>
<dbReference type="OrthoDB" id="4062651at2759"/>
<dbReference type="InterPro" id="IPR000719">
    <property type="entry name" value="Prot_kinase_dom"/>
</dbReference>
<dbReference type="GO" id="GO:0005524">
    <property type="term" value="F:ATP binding"/>
    <property type="evidence" value="ECO:0007669"/>
    <property type="project" value="UniProtKB-UniRule"/>
</dbReference>
<dbReference type="InterPro" id="IPR001245">
    <property type="entry name" value="Ser-Thr/Tyr_kinase_cat_dom"/>
</dbReference>
<feature type="domain" description="Protein kinase" evidence="5">
    <location>
        <begin position="434"/>
        <end position="703"/>
    </location>
</feature>
<feature type="binding site" evidence="3">
    <location>
        <position position="467"/>
    </location>
    <ligand>
        <name>ATP</name>
        <dbReference type="ChEBI" id="CHEBI:30616"/>
    </ligand>
</feature>
<dbReference type="Pfam" id="PF07714">
    <property type="entry name" value="PK_Tyr_Ser-Thr"/>
    <property type="match status" value="1"/>
</dbReference>
<sequence length="741" mass="85478">MFLLPTRLLNEDKYEIPDSLSDCSSVEDIIKEDDGDDAEIIKDEMLLFATNLGYDLDGHMAPADILFPTFSMASHFSPFFIGGEPLEIEMIALWDYFGGNTCFDLNILARETVNVCAEEYPVRATDGNEFMRTPFQMSLGRWITGRPMNPYLGIIPSHYLVTKTFYQENVELFDNKFWFAGNAEIETVYDILTEDCSCLCPGVFVIFSPTWLNPDPQDLRPYFMMVLVEQSSDPSEFCDLLVNDYLEGNVEINPNLLTIKRSVLGHYELFSKRYDTLFDLVYHLANFDSPIGHKLIYNRLNRPFRSCPEVPPPVVRFKRDIRAQPMMIEQWVTLHHDQVTNRIEQDEKIFYVTKSVLDLGKKLHEKIFKKIDLPLSDLDAATEYYKGFKRPVEDTKNHKKSEASGKRRNWSEMPPHETIISFNTPYFINMNRVKFDRVSLGAGAFGSVERAIFEQENEERIPVAVKKLGLSPQTKEERIAAFSELDILMMICHPNIVIFYGFSFDKDSSVMYLIFELMANSFDKFIEKCNGMMSENERCDILAQICRGMGYLHSRTPPVVHGDLAARNILLKPHPIQKGRMIAKVTDFGLSKLIRSESYATYNDPNKIPFKWLPPEVLGARILTSKTDVWSFGIICFESYGIGEPYGIMPPTSVYQFIQDGYRFDRLPGMSPCILEIAMECWRKQPVDRPNFVELEDRLLAYIIEDDEEDRHVASERRSHARTKARQEKRNALLKAATEKK</sequence>
<evidence type="ECO:0000256" key="3">
    <source>
        <dbReference type="PROSITE-ProRule" id="PRU10141"/>
    </source>
</evidence>
<dbReference type="CDD" id="cd00192">
    <property type="entry name" value="PTKc"/>
    <property type="match status" value="1"/>
</dbReference>
<dbReference type="InterPro" id="IPR017441">
    <property type="entry name" value="Protein_kinase_ATP_BS"/>
</dbReference>
<keyword evidence="7" id="KW-1185">Reference proteome</keyword>
<dbReference type="SUPFAM" id="SSF56112">
    <property type="entry name" value="Protein kinase-like (PK-like)"/>
    <property type="match status" value="1"/>
</dbReference>
<dbReference type="Gene3D" id="1.10.510.10">
    <property type="entry name" value="Transferase(Phosphotransferase) domain 1"/>
    <property type="match status" value="1"/>
</dbReference>
<dbReference type="AlphaFoldDB" id="A0A8S1ERY5"/>
<evidence type="ECO:0000313" key="6">
    <source>
        <dbReference type="EMBL" id="CAB3402703.1"/>
    </source>
</evidence>
<dbReference type="PRINTS" id="PR00109">
    <property type="entry name" value="TYRKINASE"/>
</dbReference>